<keyword evidence="2" id="KW-1185">Reference proteome</keyword>
<evidence type="ECO:0000313" key="2">
    <source>
        <dbReference type="Proteomes" id="UP000499080"/>
    </source>
</evidence>
<evidence type="ECO:0000313" key="1">
    <source>
        <dbReference type="EMBL" id="GBM82246.1"/>
    </source>
</evidence>
<comment type="caution">
    <text evidence="1">The sequence shown here is derived from an EMBL/GenBank/DDBJ whole genome shotgun (WGS) entry which is preliminary data.</text>
</comment>
<dbReference type="AlphaFoldDB" id="A0A4Y2IZB6"/>
<accession>A0A4Y2IZB6</accession>
<name>A0A4Y2IZB6_ARAVE</name>
<gene>
    <name evidence="1" type="ORF">AVEN_216080_1</name>
</gene>
<dbReference type="EMBL" id="BGPR01002997">
    <property type="protein sequence ID" value="GBM82246.1"/>
    <property type="molecule type" value="Genomic_DNA"/>
</dbReference>
<organism evidence="1 2">
    <name type="scientific">Araneus ventricosus</name>
    <name type="common">Orbweaver spider</name>
    <name type="synonym">Epeira ventricosa</name>
    <dbReference type="NCBI Taxonomy" id="182803"/>
    <lineage>
        <taxon>Eukaryota</taxon>
        <taxon>Metazoa</taxon>
        <taxon>Ecdysozoa</taxon>
        <taxon>Arthropoda</taxon>
        <taxon>Chelicerata</taxon>
        <taxon>Arachnida</taxon>
        <taxon>Araneae</taxon>
        <taxon>Araneomorphae</taxon>
        <taxon>Entelegynae</taxon>
        <taxon>Araneoidea</taxon>
        <taxon>Araneidae</taxon>
        <taxon>Araneus</taxon>
    </lineage>
</organism>
<proteinExistence type="predicted"/>
<protein>
    <submittedName>
        <fullName evidence="1">Uncharacterized protein</fullName>
    </submittedName>
</protein>
<reference evidence="1 2" key="1">
    <citation type="journal article" date="2019" name="Sci. Rep.">
        <title>Orb-weaving spider Araneus ventricosus genome elucidates the spidroin gene catalogue.</title>
        <authorList>
            <person name="Kono N."/>
            <person name="Nakamura H."/>
            <person name="Ohtoshi R."/>
            <person name="Moran D.A.P."/>
            <person name="Shinohara A."/>
            <person name="Yoshida Y."/>
            <person name="Fujiwara M."/>
            <person name="Mori M."/>
            <person name="Tomita M."/>
            <person name="Arakawa K."/>
        </authorList>
    </citation>
    <scope>NUCLEOTIDE SEQUENCE [LARGE SCALE GENOMIC DNA]</scope>
</reference>
<dbReference type="Proteomes" id="UP000499080">
    <property type="component" value="Unassembled WGS sequence"/>
</dbReference>
<sequence>MSSPLEFQLTALEDPGNPFTKFHLAAFFILHINQFPSLLKKNGAQTKQNFKYLTTVQKLTRELPLLFVPSAMGLFITNGGQN</sequence>